<dbReference type="EMBL" id="CACVKT020004602">
    <property type="protein sequence ID" value="CAC5390756.1"/>
    <property type="molecule type" value="Genomic_DNA"/>
</dbReference>
<organism evidence="2 3">
    <name type="scientific">Mytilus coruscus</name>
    <name type="common">Sea mussel</name>
    <dbReference type="NCBI Taxonomy" id="42192"/>
    <lineage>
        <taxon>Eukaryota</taxon>
        <taxon>Metazoa</taxon>
        <taxon>Spiralia</taxon>
        <taxon>Lophotrochozoa</taxon>
        <taxon>Mollusca</taxon>
        <taxon>Bivalvia</taxon>
        <taxon>Autobranchia</taxon>
        <taxon>Pteriomorphia</taxon>
        <taxon>Mytilida</taxon>
        <taxon>Mytiloidea</taxon>
        <taxon>Mytilidae</taxon>
        <taxon>Mytilinae</taxon>
        <taxon>Mytilus</taxon>
    </lineage>
</organism>
<dbReference type="SUPFAM" id="SSF54373">
    <property type="entry name" value="FAD-linked reductases, C-terminal domain"/>
    <property type="match status" value="1"/>
</dbReference>
<protein>
    <recommendedName>
        <fullName evidence="1">Glucose-methanol-choline oxidoreductase C-terminal domain-containing protein</fullName>
    </recommendedName>
</protein>
<keyword evidence="3" id="KW-1185">Reference proteome</keyword>
<feature type="domain" description="Glucose-methanol-choline oxidoreductase C-terminal" evidence="1">
    <location>
        <begin position="38"/>
        <end position="136"/>
    </location>
</feature>
<evidence type="ECO:0000313" key="3">
    <source>
        <dbReference type="Proteomes" id="UP000507470"/>
    </source>
</evidence>
<evidence type="ECO:0000259" key="1">
    <source>
        <dbReference type="Pfam" id="PF05199"/>
    </source>
</evidence>
<reference evidence="2 3" key="1">
    <citation type="submission" date="2020-06" db="EMBL/GenBank/DDBJ databases">
        <authorList>
            <person name="Li R."/>
            <person name="Bekaert M."/>
        </authorList>
    </citation>
    <scope>NUCLEOTIDE SEQUENCE [LARGE SCALE GENOMIC DNA]</scope>
    <source>
        <strain evidence="3">wild</strain>
    </source>
</reference>
<dbReference type="GO" id="GO:0016614">
    <property type="term" value="F:oxidoreductase activity, acting on CH-OH group of donors"/>
    <property type="evidence" value="ECO:0007669"/>
    <property type="project" value="InterPro"/>
</dbReference>
<dbReference type="PANTHER" id="PTHR11552:SF147">
    <property type="entry name" value="CHOLINE DEHYDROGENASE, MITOCHONDRIAL"/>
    <property type="match status" value="1"/>
</dbReference>
<dbReference type="Proteomes" id="UP000507470">
    <property type="component" value="Unassembled WGS sequence"/>
</dbReference>
<name>A0A6J8C5H3_MYTCO</name>
<gene>
    <name evidence="2" type="ORF">MCOR_25831</name>
</gene>
<sequence>MLSGIGPRRHLQQMRIVREHLKRVDPNSFVVVMFLLQPRSKGYLRLSSKSPFTYPVIDPRYLSHPQDIEDFVRGIRLMRSLEQTEAWKSIGATLVRQDVPGHCSEEIYDSDNYWRCVGRHFLRSAYHFVGTCRMGLADTMVGYSTNSKRMDRQTDTCHNHYTQELYIHCYNNIDMLTSTSAFITGKLLTSKWSSMVILLFILISPAHSIFQDDGEAIDDGEVIDDKAIRIGLNIGKGIAELLANREFTKTLTQIAQSVGPYLGALGPFDIDEYSSKNKGQTHHQFATGLYRQLADKYYWGHCIVIAYDLIGGDEVDHYVGVSGGHIRFRKNGINIVVASEDKSHSVMDLDRAERYMKTVIVSRRSGSWWTGYKSVRRWAVDIYNTIDERDSSLVCVIKCSTNIAYAFHSLRWKRVSRDPYYILIMWG</sequence>
<dbReference type="AlphaFoldDB" id="A0A6J8C5H3"/>
<dbReference type="InterPro" id="IPR007867">
    <property type="entry name" value="GMC_OxRtase_C"/>
</dbReference>
<dbReference type="Pfam" id="PF05199">
    <property type="entry name" value="GMC_oxred_C"/>
    <property type="match status" value="1"/>
</dbReference>
<dbReference type="PANTHER" id="PTHR11552">
    <property type="entry name" value="GLUCOSE-METHANOL-CHOLINE GMC OXIDOREDUCTASE"/>
    <property type="match status" value="1"/>
</dbReference>
<dbReference type="GO" id="GO:0050660">
    <property type="term" value="F:flavin adenine dinucleotide binding"/>
    <property type="evidence" value="ECO:0007669"/>
    <property type="project" value="InterPro"/>
</dbReference>
<accession>A0A6J8C5H3</accession>
<dbReference type="InterPro" id="IPR012132">
    <property type="entry name" value="GMC_OxRdtase"/>
</dbReference>
<dbReference type="OrthoDB" id="269227at2759"/>
<dbReference type="Gene3D" id="3.30.560.10">
    <property type="entry name" value="Glucose Oxidase, domain 3"/>
    <property type="match status" value="1"/>
</dbReference>
<evidence type="ECO:0000313" key="2">
    <source>
        <dbReference type="EMBL" id="CAC5390756.1"/>
    </source>
</evidence>
<proteinExistence type="predicted"/>